<dbReference type="InterPro" id="IPR002068">
    <property type="entry name" value="A-crystallin/Hsp20_dom"/>
</dbReference>
<evidence type="ECO:0000313" key="4">
    <source>
        <dbReference type="EMBL" id="RAL20498.1"/>
    </source>
</evidence>
<evidence type="ECO:0000256" key="2">
    <source>
        <dbReference type="RuleBase" id="RU003616"/>
    </source>
</evidence>
<evidence type="ECO:0000256" key="1">
    <source>
        <dbReference type="PROSITE-ProRule" id="PRU00285"/>
    </source>
</evidence>
<dbReference type="Pfam" id="PF00011">
    <property type="entry name" value="HSP20"/>
    <property type="match status" value="1"/>
</dbReference>
<dbReference type="PANTHER" id="PTHR11527">
    <property type="entry name" value="HEAT-SHOCK PROTEIN 20 FAMILY MEMBER"/>
    <property type="match status" value="1"/>
</dbReference>
<keyword evidence="5" id="KW-1185">Reference proteome</keyword>
<name>A0A328C1K1_9DELT</name>
<gene>
    <name evidence="4" type="ORF">DL240_17005</name>
</gene>
<dbReference type="PROSITE" id="PS01031">
    <property type="entry name" value="SHSP"/>
    <property type="match status" value="1"/>
</dbReference>
<dbReference type="Proteomes" id="UP000249169">
    <property type="component" value="Unassembled WGS sequence"/>
</dbReference>
<reference evidence="4 5" key="1">
    <citation type="submission" date="2018-05" db="EMBL/GenBank/DDBJ databases">
        <title>Lujinxingia marina gen. nov. sp. nov., a new facultative anaerobic member of the class Deltaproteobacteria, and proposal of Lujinxingaceae fam. nov.</title>
        <authorList>
            <person name="Li C.-M."/>
        </authorList>
    </citation>
    <scope>NUCLEOTIDE SEQUENCE [LARGE SCALE GENOMIC DNA]</scope>
    <source>
        <strain evidence="4 5">B210</strain>
    </source>
</reference>
<sequence length="150" mass="17061">MSSSLWFDDPYRLFRQELRSMMGKSSPVSPFAGTQGQVLAERTMGVFPPVNIYDDGESFLIRAEMPGIERDSLDVSSKADQVVIRGERSLERLEDADVHRRERDAGQFRRAITLPQAIDVSRVEASYTHGILEIIAPRKEDAKPRRIKIK</sequence>
<dbReference type="EMBL" id="QHKO01000010">
    <property type="protein sequence ID" value="RAL20498.1"/>
    <property type="molecule type" value="Genomic_DNA"/>
</dbReference>
<dbReference type="OrthoDB" id="189458at2"/>
<comment type="similarity">
    <text evidence="1 2">Belongs to the small heat shock protein (HSP20) family.</text>
</comment>
<feature type="domain" description="SHSP" evidence="3">
    <location>
        <begin position="41"/>
        <end position="150"/>
    </location>
</feature>
<accession>A0A328C1K1</accession>
<proteinExistence type="inferred from homology"/>
<dbReference type="InterPro" id="IPR008978">
    <property type="entry name" value="HSP20-like_chaperone"/>
</dbReference>
<dbReference type="CDD" id="cd06464">
    <property type="entry name" value="ACD_sHsps-like"/>
    <property type="match status" value="1"/>
</dbReference>
<dbReference type="SUPFAM" id="SSF49764">
    <property type="entry name" value="HSP20-like chaperones"/>
    <property type="match status" value="1"/>
</dbReference>
<evidence type="ECO:0000313" key="5">
    <source>
        <dbReference type="Proteomes" id="UP000249169"/>
    </source>
</evidence>
<dbReference type="RefSeq" id="WP_111731094.1">
    <property type="nucleotide sequence ID" value="NZ_QHKO01000010.1"/>
</dbReference>
<comment type="caution">
    <text evidence="4">The sequence shown here is derived from an EMBL/GenBank/DDBJ whole genome shotgun (WGS) entry which is preliminary data.</text>
</comment>
<organism evidence="4 5">
    <name type="scientific">Lujinxingia litoralis</name>
    <dbReference type="NCBI Taxonomy" id="2211119"/>
    <lineage>
        <taxon>Bacteria</taxon>
        <taxon>Deltaproteobacteria</taxon>
        <taxon>Bradymonadales</taxon>
        <taxon>Lujinxingiaceae</taxon>
        <taxon>Lujinxingia</taxon>
    </lineage>
</organism>
<dbReference type="InterPro" id="IPR031107">
    <property type="entry name" value="Small_HSP"/>
</dbReference>
<dbReference type="Gene3D" id="2.60.40.790">
    <property type="match status" value="1"/>
</dbReference>
<protein>
    <submittedName>
        <fullName evidence="4">Heat-shock protein Hsp20</fullName>
    </submittedName>
</protein>
<evidence type="ECO:0000259" key="3">
    <source>
        <dbReference type="PROSITE" id="PS01031"/>
    </source>
</evidence>
<dbReference type="AlphaFoldDB" id="A0A328C1K1"/>